<feature type="region of interest" description="Disordered" evidence="1">
    <location>
        <begin position="162"/>
        <end position="195"/>
    </location>
</feature>
<dbReference type="AlphaFoldDB" id="A0A7G2C7C0"/>
<evidence type="ECO:0000256" key="1">
    <source>
        <dbReference type="SAM" id="MobiDB-lite"/>
    </source>
</evidence>
<dbReference type="EMBL" id="LR877149">
    <property type="protein sequence ID" value="CAD2215646.1"/>
    <property type="molecule type" value="Genomic_DNA"/>
</dbReference>
<reference evidence="2 3" key="1">
    <citation type="submission" date="2020-08" db="EMBL/GenBank/DDBJ databases">
        <authorList>
            <person name="Newling K."/>
            <person name="Davey J."/>
            <person name="Forrester S."/>
        </authorList>
    </citation>
    <scope>NUCLEOTIDE SEQUENCE [LARGE SCALE GENOMIC DNA]</scope>
    <source>
        <strain evidence="3">Crithidia deanei Carvalho (ATCC PRA-265)</strain>
    </source>
</reference>
<feature type="compositionally biased region" description="Low complexity" evidence="1">
    <location>
        <begin position="181"/>
        <end position="194"/>
    </location>
</feature>
<dbReference type="VEuPathDB" id="TriTrypDB:ADEAN_000310100"/>
<organism evidence="2 3">
    <name type="scientific">Angomonas deanei</name>
    <dbReference type="NCBI Taxonomy" id="59799"/>
    <lineage>
        <taxon>Eukaryota</taxon>
        <taxon>Discoba</taxon>
        <taxon>Euglenozoa</taxon>
        <taxon>Kinetoplastea</taxon>
        <taxon>Metakinetoplastina</taxon>
        <taxon>Trypanosomatida</taxon>
        <taxon>Trypanosomatidae</taxon>
        <taxon>Strigomonadinae</taxon>
        <taxon>Angomonas</taxon>
    </lineage>
</organism>
<feature type="compositionally biased region" description="Pro residues" evidence="1">
    <location>
        <begin position="164"/>
        <end position="180"/>
    </location>
</feature>
<evidence type="ECO:0000313" key="2">
    <source>
        <dbReference type="EMBL" id="CAD2215646.1"/>
    </source>
</evidence>
<accession>A0A7G2C7C0</accession>
<name>A0A7G2C7C0_9TRYP</name>
<proteinExistence type="predicted"/>
<protein>
    <submittedName>
        <fullName evidence="2">Uncharacterized protein</fullName>
    </submittedName>
</protein>
<evidence type="ECO:0000313" key="3">
    <source>
        <dbReference type="Proteomes" id="UP000515908"/>
    </source>
</evidence>
<keyword evidence="3" id="KW-1185">Reference proteome</keyword>
<gene>
    <name evidence="2" type="ORF">ADEAN_000310100</name>
</gene>
<sequence length="203" mass="23641">MFLFYRNDPYGQGVPILPQEDQSQNQNQNYQAPNILNPAAEGMDEIMRAAANLENSILHRHNPQRQLLWSPYQTQDGRLFLSGETVNYYHTLYSSQYQHYRGGYGGPRDPRDFENTNFIRPLPVYPRQVQYYNGVEYYYANPQQCNYYYYPQNPFTDMTYGGPPAMPPPQQGAPAPPPPVTYNNNNNHNNNNNNKTIIMILQF</sequence>
<dbReference type="Proteomes" id="UP000515908">
    <property type="component" value="Chromosome 05"/>
</dbReference>